<name>A0ABV3ZCL1_9BACT</name>
<keyword evidence="3" id="KW-1185">Reference proteome</keyword>
<comment type="caution">
    <text evidence="2">The sequence shown here is derived from an EMBL/GenBank/DDBJ whole genome shotgun (WGS) entry which is preliminary data.</text>
</comment>
<dbReference type="Gene3D" id="2.60.120.10">
    <property type="entry name" value="Jelly Rolls"/>
    <property type="match status" value="1"/>
</dbReference>
<reference evidence="2 3" key="1">
    <citation type="submission" date="2023-07" db="EMBL/GenBank/DDBJ databases">
        <authorList>
            <person name="Lian W.-H."/>
        </authorList>
    </citation>
    <scope>NUCLEOTIDE SEQUENCE [LARGE SCALE GENOMIC DNA]</scope>
    <source>
        <strain evidence="2 3">SYSU DXS3180</strain>
    </source>
</reference>
<evidence type="ECO:0000313" key="3">
    <source>
        <dbReference type="Proteomes" id="UP001560573"/>
    </source>
</evidence>
<proteinExistence type="predicted"/>
<dbReference type="EMBL" id="JAULBC010000001">
    <property type="protein sequence ID" value="MEX6686821.1"/>
    <property type="molecule type" value="Genomic_DNA"/>
</dbReference>
<dbReference type="InterPro" id="IPR014710">
    <property type="entry name" value="RmlC-like_jellyroll"/>
</dbReference>
<sequence length="155" mass="16894">MQLIKTFLMLNLLASVLFLNGCGETANTLRKETKDTLAVATVDTAFMPNYNPAMDSYIMGGTFVKKLGDTLGIKVYEFTLKPGETCALHAHPDHTAYVLQGGKVALYTKATGRRDTLTFPTGMALISGPLIDSGTNIGNTTIKFLITDIYRPRKL</sequence>
<evidence type="ECO:0000256" key="1">
    <source>
        <dbReference type="SAM" id="SignalP"/>
    </source>
</evidence>
<dbReference type="Proteomes" id="UP001560573">
    <property type="component" value="Unassembled WGS sequence"/>
</dbReference>
<evidence type="ECO:0008006" key="4">
    <source>
        <dbReference type="Google" id="ProtNLM"/>
    </source>
</evidence>
<dbReference type="SUPFAM" id="SSF51182">
    <property type="entry name" value="RmlC-like cupins"/>
    <property type="match status" value="1"/>
</dbReference>
<evidence type="ECO:0000313" key="2">
    <source>
        <dbReference type="EMBL" id="MEX6686821.1"/>
    </source>
</evidence>
<dbReference type="InterPro" id="IPR011051">
    <property type="entry name" value="RmlC_Cupin_sf"/>
</dbReference>
<gene>
    <name evidence="2" type="ORF">QTN47_04905</name>
</gene>
<feature type="signal peptide" evidence="1">
    <location>
        <begin position="1"/>
        <end position="21"/>
    </location>
</feature>
<keyword evidence="1" id="KW-0732">Signal</keyword>
<feature type="chain" id="PRO_5045217963" description="Cupin domain-containing protein" evidence="1">
    <location>
        <begin position="22"/>
        <end position="155"/>
    </location>
</feature>
<protein>
    <recommendedName>
        <fullName evidence="4">Cupin domain-containing protein</fullName>
    </recommendedName>
</protein>
<accession>A0ABV3ZCL1</accession>
<dbReference type="RefSeq" id="WP_369328218.1">
    <property type="nucleotide sequence ID" value="NZ_JAULBC010000001.1"/>
</dbReference>
<organism evidence="2 3">
    <name type="scientific">Danxiaibacter flavus</name>
    <dbReference type="NCBI Taxonomy" id="3049108"/>
    <lineage>
        <taxon>Bacteria</taxon>
        <taxon>Pseudomonadati</taxon>
        <taxon>Bacteroidota</taxon>
        <taxon>Chitinophagia</taxon>
        <taxon>Chitinophagales</taxon>
        <taxon>Chitinophagaceae</taxon>
        <taxon>Danxiaibacter</taxon>
    </lineage>
</organism>